<name>A0A380TB00_9ZZZZ</name>
<accession>A0A380TB00</accession>
<gene>
    <name evidence="1" type="ORF">DF3PB_20010</name>
</gene>
<dbReference type="InterPro" id="IPR022025">
    <property type="entry name" value="Amidoligase_2"/>
</dbReference>
<reference evidence="1" key="1">
    <citation type="submission" date="2018-07" db="EMBL/GenBank/DDBJ databases">
        <authorList>
            <person name="Quirk P.G."/>
            <person name="Krulwich T.A."/>
        </authorList>
    </citation>
    <scope>NUCLEOTIDE SEQUENCE</scope>
</reference>
<sequence>MTSNRTFGIEIEAFGITMQAARMALRSAGIDCEIEGYNHETRAHWKVVSDASVPDGFEVVSPVLEGERGLAQAKKALDALNAAQARVDKRTGLHLHAFGGDLSAAEIATVVRRYAKFEDEIDAWMAPSRRGDANRYCRSVKSFLSRGEVTRKLASGSVRDVCDAFGTRYAKVNLEAWRRHRTIEFRQHGGTVESEKALAWIKFGLGFIEESRRVAHGTNTAALIPANSKMATVMSMLSRMGGASIDDLIAATAWKRHYADVRIMPR</sequence>
<proteinExistence type="predicted"/>
<organism evidence="1">
    <name type="scientific">metagenome</name>
    <dbReference type="NCBI Taxonomy" id="256318"/>
    <lineage>
        <taxon>unclassified sequences</taxon>
        <taxon>metagenomes</taxon>
    </lineage>
</organism>
<protein>
    <recommendedName>
        <fullName evidence="2">Amidoligase enzyme</fullName>
    </recommendedName>
</protein>
<dbReference type="PANTHER" id="PTHR36847:SF1">
    <property type="entry name" value="AMIDOLIGASE ENZYME"/>
    <property type="match status" value="1"/>
</dbReference>
<evidence type="ECO:0000313" key="1">
    <source>
        <dbReference type="EMBL" id="SUS05541.1"/>
    </source>
</evidence>
<dbReference type="EMBL" id="UIDG01000112">
    <property type="protein sequence ID" value="SUS05541.1"/>
    <property type="molecule type" value="Genomic_DNA"/>
</dbReference>
<dbReference type="PANTHER" id="PTHR36847">
    <property type="entry name" value="AMIDOLIGASE ENZYME"/>
    <property type="match status" value="1"/>
</dbReference>
<dbReference type="AlphaFoldDB" id="A0A380TB00"/>
<dbReference type="Pfam" id="PF12224">
    <property type="entry name" value="Amidoligase_2"/>
    <property type="match status" value="1"/>
</dbReference>
<evidence type="ECO:0008006" key="2">
    <source>
        <dbReference type="Google" id="ProtNLM"/>
    </source>
</evidence>